<accession>A0A2P7QIS2</accession>
<gene>
    <name evidence="1" type="ORF">C7I55_19390</name>
</gene>
<proteinExistence type="predicted"/>
<evidence type="ECO:0000313" key="1">
    <source>
        <dbReference type="EMBL" id="PSJ37877.1"/>
    </source>
</evidence>
<dbReference type="AlphaFoldDB" id="A0A2P7QIS2"/>
<keyword evidence="2" id="KW-1185">Reference proteome</keyword>
<protein>
    <submittedName>
        <fullName evidence="1">Uncharacterized protein</fullName>
    </submittedName>
</protein>
<dbReference type="RefSeq" id="WP_106514690.1">
    <property type="nucleotide sequence ID" value="NZ_PXYI01000007.1"/>
</dbReference>
<dbReference type="Proteomes" id="UP000241167">
    <property type="component" value="Unassembled WGS sequence"/>
</dbReference>
<dbReference type="EMBL" id="PXYI01000007">
    <property type="protein sequence ID" value="PSJ37877.1"/>
    <property type="molecule type" value="Genomic_DNA"/>
</dbReference>
<organism evidence="1 2">
    <name type="scientific">Allosphingosinicella deserti</name>
    <dbReference type="NCBI Taxonomy" id="2116704"/>
    <lineage>
        <taxon>Bacteria</taxon>
        <taxon>Pseudomonadati</taxon>
        <taxon>Pseudomonadota</taxon>
        <taxon>Alphaproteobacteria</taxon>
        <taxon>Sphingomonadales</taxon>
        <taxon>Sphingomonadaceae</taxon>
        <taxon>Allosphingosinicella</taxon>
    </lineage>
</organism>
<reference evidence="1 2" key="1">
    <citation type="submission" date="2018-03" db="EMBL/GenBank/DDBJ databases">
        <title>The draft genome of Sphingosinicella sp. GL-C-18.</title>
        <authorList>
            <person name="Liu L."/>
            <person name="Li L."/>
            <person name="Liang L."/>
            <person name="Zhang X."/>
            <person name="Wang T."/>
        </authorList>
    </citation>
    <scope>NUCLEOTIDE SEQUENCE [LARGE SCALE GENOMIC DNA]</scope>
    <source>
        <strain evidence="1 2">GL-C-18</strain>
    </source>
</reference>
<evidence type="ECO:0000313" key="2">
    <source>
        <dbReference type="Proteomes" id="UP000241167"/>
    </source>
</evidence>
<sequence length="138" mass="15530">MRYDLDLLREFCAEIGLDAKARDDRLLEVFLGGGAVLCFQNFDRDGDCLIGFTDVPWHGHGNLTFNDARGYHVELDPLDLLSGLRSGDVLVCERQLKGTLVDRWLVHKLYNDEFGELEPGERIIVRRACCGEADGCRG</sequence>
<comment type="caution">
    <text evidence="1">The sequence shown here is derived from an EMBL/GenBank/DDBJ whole genome shotgun (WGS) entry which is preliminary data.</text>
</comment>
<name>A0A2P7QIS2_9SPHN</name>